<evidence type="ECO:0000256" key="1">
    <source>
        <dbReference type="SAM" id="MobiDB-lite"/>
    </source>
</evidence>
<gene>
    <name evidence="3" type="ORF">GCM10017581_003510</name>
</gene>
<feature type="transmembrane region" description="Helical" evidence="2">
    <location>
        <begin position="120"/>
        <end position="140"/>
    </location>
</feature>
<dbReference type="RefSeq" id="WP_261962472.1">
    <property type="nucleotide sequence ID" value="NZ_BAAAXA010000001.1"/>
</dbReference>
<keyword evidence="2" id="KW-0472">Membrane</keyword>
<keyword evidence="4" id="KW-1185">Reference proteome</keyword>
<name>A0A9W6KE42_9ACTN</name>
<dbReference type="EMBL" id="BSFP01000002">
    <property type="protein sequence ID" value="GLK98610.1"/>
    <property type="molecule type" value="Genomic_DNA"/>
</dbReference>
<accession>A0A9W6KE42</accession>
<evidence type="ECO:0000256" key="2">
    <source>
        <dbReference type="SAM" id="Phobius"/>
    </source>
</evidence>
<reference evidence="3" key="2">
    <citation type="submission" date="2023-01" db="EMBL/GenBank/DDBJ databases">
        <authorList>
            <person name="Sun Q."/>
            <person name="Evtushenko L."/>
        </authorList>
    </citation>
    <scope>NUCLEOTIDE SEQUENCE</scope>
    <source>
        <strain evidence="3">VKM Ac-1321</strain>
    </source>
</reference>
<evidence type="ECO:0000313" key="4">
    <source>
        <dbReference type="Proteomes" id="UP001143480"/>
    </source>
</evidence>
<dbReference type="Proteomes" id="UP001143480">
    <property type="component" value="Unassembled WGS sequence"/>
</dbReference>
<reference evidence="3" key="1">
    <citation type="journal article" date="2014" name="Int. J. Syst. Evol. Microbiol.">
        <title>Complete genome sequence of Corynebacterium casei LMG S-19264T (=DSM 44701T), isolated from a smear-ripened cheese.</title>
        <authorList>
            <consortium name="US DOE Joint Genome Institute (JGI-PGF)"/>
            <person name="Walter F."/>
            <person name="Albersmeier A."/>
            <person name="Kalinowski J."/>
            <person name="Ruckert C."/>
        </authorList>
    </citation>
    <scope>NUCLEOTIDE SEQUENCE</scope>
    <source>
        <strain evidence="3">VKM Ac-1321</strain>
    </source>
</reference>
<keyword evidence="2" id="KW-0812">Transmembrane</keyword>
<proteinExistence type="predicted"/>
<keyword evidence="2" id="KW-1133">Transmembrane helix</keyword>
<evidence type="ECO:0000313" key="3">
    <source>
        <dbReference type="EMBL" id="GLK98610.1"/>
    </source>
</evidence>
<organism evidence="3 4">
    <name type="scientific">Dactylosporangium matsuzakiense</name>
    <dbReference type="NCBI Taxonomy" id="53360"/>
    <lineage>
        <taxon>Bacteria</taxon>
        <taxon>Bacillati</taxon>
        <taxon>Actinomycetota</taxon>
        <taxon>Actinomycetes</taxon>
        <taxon>Micromonosporales</taxon>
        <taxon>Micromonosporaceae</taxon>
        <taxon>Dactylosporangium</taxon>
    </lineage>
</organism>
<comment type="caution">
    <text evidence="3">The sequence shown here is derived from an EMBL/GenBank/DDBJ whole genome shotgun (WGS) entry which is preliminary data.</text>
</comment>
<protein>
    <submittedName>
        <fullName evidence="3">Uncharacterized protein</fullName>
    </submittedName>
</protein>
<dbReference type="AlphaFoldDB" id="A0A9W6KE42"/>
<feature type="region of interest" description="Disordered" evidence="1">
    <location>
        <begin position="37"/>
        <end position="58"/>
    </location>
</feature>
<sequence length="144" mass="15798">MHSEDESDVDGAGNVATIDLTERRAALRARHPTLISRHDRTSPGTVGHARHPVRPVPNARAVAPVPVARPRLVIRPRPAPAAPFAPVADPTDVFWRAPGRHRAQERRSASRLSRWHRWPWSIAVDALIGLLVLGLLAMAVDVLV</sequence>